<dbReference type="InterPro" id="IPR050570">
    <property type="entry name" value="Cell_wall_metabolism_enzyme"/>
</dbReference>
<dbReference type="EMBL" id="MHLE01000033">
    <property type="protein sequence ID" value="OGZ02401.1"/>
    <property type="molecule type" value="Genomic_DNA"/>
</dbReference>
<sequence>MGILLVLGISVTSFVYYKEEGVNRKSLGGPVNITEAALLSQDLAVGQLSADIQVKEQEEVVAGYFLINQTEALPEDSPLKPILTQKDNLMVYKIQKGDTIKTVAEKFGISEETILFANNKSEKSRLKEGEEIAILPVLGVIYTVKDGETAESIAELYSVSADDIRKFNKKIETGVDVIIPGAKSIKTLAKASNLLPNLPGYFSMPTKGWNWGKLHNYNAVDIANACGTLIYAAAEGVVVEEKINDWNNGYGNYIVIEHPNGTKTLYAHNQENEAKVGNLVDTKTIIAYMGKTGNVSGPTGCHLHFEVHGAKNPFVK</sequence>
<dbReference type="Pfam" id="PF01551">
    <property type="entry name" value="Peptidase_M23"/>
    <property type="match status" value="1"/>
</dbReference>
<dbReference type="PANTHER" id="PTHR21666">
    <property type="entry name" value="PEPTIDASE-RELATED"/>
    <property type="match status" value="1"/>
</dbReference>
<dbReference type="PANTHER" id="PTHR21666:SF289">
    <property type="entry name" value="L-ALA--D-GLU ENDOPEPTIDASE"/>
    <property type="match status" value="1"/>
</dbReference>
<evidence type="ECO:0000313" key="3">
    <source>
        <dbReference type="EMBL" id="OGZ02401.1"/>
    </source>
</evidence>
<evidence type="ECO:0000256" key="1">
    <source>
        <dbReference type="ARBA" id="ARBA00022729"/>
    </source>
</evidence>
<dbReference type="SUPFAM" id="SSF51261">
    <property type="entry name" value="Duplicated hybrid motif"/>
    <property type="match status" value="1"/>
</dbReference>
<reference evidence="3 4" key="1">
    <citation type="journal article" date="2016" name="Nat. Commun.">
        <title>Thousands of microbial genomes shed light on interconnected biogeochemical processes in an aquifer system.</title>
        <authorList>
            <person name="Anantharaman K."/>
            <person name="Brown C.T."/>
            <person name="Hug L.A."/>
            <person name="Sharon I."/>
            <person name="Castelle C.J."/>
            <person name="Probst A.J."/>
            <person name="Thomas B.C."/>
            <person name="Singh A."/>
            <person name="Wilkins M.J."/>
            <person name="Karaoz U."/>
            <person name="Brodie E.L."/>
            <person name="Williams K.H."/>
            <person name="Hubbard S.S."/>
            <person name="Banfield J.F."/>
        </authorList>
    </citation>
    <scope>NUCLEOTIDE SEQUENCE [LARGE SCALE GENOMIC DNA]</scope>
</reference>
<dbReference type="GO" id="GO:0004222">
    <property type="term" value="F:metalloendopeptidase activity"/>
    <property type="evidence" value="ECO:0007669"/>
    <property type="project" value="TreeGrafter"/>
</dbReference>
<dbReference type="PROSITE" id="PS51782">
    <property type="entry name" value="LYSM"/>
    <property type="match status" value="2"/>
</dbReference>
<dbReference type="Proteomes" id="UP000178599">
    <property type="component" value="Unassembled WGS sequence"/>
</dbReference>
<dbReference type="AlphaFoldDB" id="A0A1G2CP39"/>
<dbReference type="InterPro" id="IPR018392">
    <property type="entry name" value="LysM"/>
</dbReference>
<accession>A0A1G2CP39</accession>
<dbReference type="InterPro" id="IPR036779">
    <property type="entry name" value="LysM_dom_sf"/>
</dbReference>
<dbReference type="InterPro" id="IPR016047">
    <property type="entry name" value="M23ase_b-sheet_dom"/>
</dbReference>
<dbReference type="CDD" id="cd00118">
    <property type="entry name" value="LysM"/>
    <property type="match status" value="2"/>
</dbReference>
<dbReference type="SMART" id="SM00257">
    <property type="entry name" value="LysM"/>
    <property type="match status" value="2"/>
</dbReference>
<protein>
    <recommendedName>
        <fullName evidence="2">LysM domain-containing protein</fullName>
    </recommendedName>
</protein>
<proteinExistence type="predicted"/>
<organism evidence="3 4">
    <name type="scientific">Candidatus Liptonbacteria bacterium RIFOXYB1_FULL_36_10</name>
    <dbReference type="NCBI Taxonomy" id="1798654"/>
    <lineage>
        <taxon>Bacteria</taxon>
        <taxon>Candidatus Liptoniibacteriota</taxon>
    </lineage>
</organism>
<gene>
    <name evidence="3" type="ORF">A2390_01505</name>
</gene>
<comment type="caution">
    <text evidence="3">The sequence shown here is derived from an EMBL/GenBank/DDBJ whole genome shotgun (WGS) entry which is preliminary data.</text>
</comment>
<dbReference type="Gene3D" id="2.70.70.10">
    <property type="entry name" value="Glucose Permease (Domain IIA)"/>
    <property type="match status" value="1"/>
</dbReference>
<evidence type="ECO:0000313" key="4">
    <source>
        <dbReference type="Proteomes" id="UP000178599"/>
    </source>
</evidence>
<dbReference type="Pfam" id="PF01476">
    <property type="entry name" value="LysM"/>
    <property type="match status" value="2"/>
</dbReference>
<keyword evidence="1" id="KW-0732">Signal</keyword>
<name>A0A1G2CP39_9BACT</name>
<feature type="domain" description="LysM" evidence="2">
    <location>
        <begin position="90"/>
        <end position="134"/>
    </location>
</feature>
<evidence type="ECO:0000259" key="2">
    <source>
        <dbReference type="PROSITE" id="PS51782"/>
    </source>
</evidence>
<dbReference type="Gene3D" id="3.10.350.10">
    <property type="entry name" value="LysM domain"/>
    <property type="match status" value="2"/>
</dbReference>
<dbReference type="InterPro" id="IPR011055">
    <property type="entry name" value="Dup_hybrid_motif"/>
</dbReference>
<feature type="domain" description="LysM" evidence="2">
    <location>
        <begin position="140"/>
        <end position="186"/>
    </location>
</feature>
<dbReference type="SUPFAM" id="SSF54106">
    <property type="entry name" value="LysM domain"/>
    <property type="match status" value="1"/>
</dbReference>
<dbReference type="CDD" id="cd12797">
    <property type="entry name" value="M23_peptidase"/>
    <property type="match status" value="1"/>
</dbReference>